<evidence type="ECO:0000256" key="7">
    <source>
        <dbReference type="PROSITE-ProRule" id="PRU01360"/>
    </source>
</evidence>
<keyword evidence="3 7" id="KW-1134">Transmembrane beta strand</keyword>
<evidence type="ECO:0000256" key="1">
    <source>
        <dbReference type="ARBA" id="ARBA00004571"/>
    </source>
</evidence>
<dbReference type="PROSITE" id="PS52016">
    <property type="entry name" value="TONB_DEPENDENT_REC_3"/>
    <property type="match status" value="1"/>
</dbReference>
<dbReference type="InterPro" id="IPR039426">
    <property type="entry name" value="TonB-dep_rcpt-like"/>
</dbReference>
<accession>A0A1K2IN04</accession>
<dbReference type="STRING" id="369401.SAMN05428642_103217"/>
<dbReference type="Pfam" id="PF07715">
    <property type="entry name" value="Plug"/>
    <property type="match status" value="1"/>
</dbReference>
<dbReference type="AlphaFoldDB" id="A0A1K2IN04"/>
<evidence type="ECO:0000259" key="8">
    <source>
        <dbReference type="Pfam" id="PF07715"/>
    </source>
</evidence>
<dbReference type="NCBIfam" id="TIGR04057">
    <property type="entry name" value="SusC_RagA_signa"/>
    <property type="match status" value="1"/>
</dbReference>
<dbReference type="EMBL" id="FPKV01000003">
    <property type="protein sequence ID" value="SFZ93584.1"/>
    <property type="molecule type" value="Genomic_DNA"/>
</dbReference>
<dbReference type="Gene3D" id="2.60.40.1120">
    <property type="entry name" value="Carboxypeptidase-like, regulatory domain"/>
    <property type="match status" value="1"/>
</dbReference>
<dbReference type="Proteomes" id="UP000182544">
    <property type="component" value="Unassembled WGS sequence"/>
</dbReference>
<dbReference type="InterPro" id="IPR036942">
    <property type="entry name" value="Beta-barrel_TonB_sf"/>
</dbReference>
<dbReference type="FunFam" id="2.60.40.1120:FF:000003">
    <property type="entry name" value="Outer membrane protein Omp121"/>
    <property type="match status" value="1"/>
</dbReference>
<evidence type="ECO:0000256" key="5">
    <source>
        <dbReference type="ARBA" id="ARBA00023136"/>
    </source>
</evidence>
<dbReference type="Pfam" id="PF13715">
    <property type="entry name" value="CarbopepD_reg_2"/>
    <property type="match status" value="1"/>
</dbReference>
<gene>
    <name evidence="9" type="ORF">SAMN05428642_103217</name>
</gene>
<dbReference type="Gene3D" id="2.170.130.10">
    <property type="entry name" value="TonB-dependent receptor, plug domain"/>
    <property type="match status" value="1"/>
</dbReference>
<keyword evidence="5 7" id="KW-0472">Membrane</keyword>
<dbReference type="InterPro" id="IPR008969">
    <property type="entry name" value="CarboxyPept-like_regulatory"/>
</dbReference>
<dbReference type="SUPFAM" id="SSF56935">
    <property type="entry name" value="Porins"/>
    <property type="match status" value="1"/>
</dbReference>
<reference evidence="9 10" key="1">
    <citation type="submission" date="2016-10" db="EMBL/GenBank/DDBJ databases">
        <authorList>
            <person name="de Groot N.N."/>
        </authorList>
    </citation>
    <scope>NUCLEOTIDE SEQUENCE [LARGE SCALE GENOMIC DNA]</scope>
    <source>
        <strain evidence="9 10">DSM 18180</strain>
    </source>
</reference>
<dbReference type="InterPro" id="IPR023997">
    <property type="entry name" value="TonB-dep_OMP_SusC/RagA_CS"/>
</dbReference>
<protein>
    <submittedName>
        <fullName evidence="9">TonB-linked outer membrane protein, SusC/RagA family</fullName>
    </submittedName>
</protein>
<dbReference type="RefSeq" id="WP_084647968.1">
    <property type="nucleotide sequence ID" value="NZ_FPKV01000003.1"/>
</dbReference>
<evidence type="ECO:0000256" key="2">
    <source>
        <dbReference type="ARBA" id="ARBA00022448"/>
    </source>
</evidence>
<comment type="similarity">
    <text evidence="7">Belongs to the TonB-dependent receptor family.</text>
</comment>
<dbReference type="SUPFAM" id="SSF49464">
    <property type="entry name" value="Carboxypeptidase regulatory domain-like"/>
    <property type="match status" value="1"/>
</dbReference>
<evidence type="ECO:0000256" key="4">
    <source>
        <dbReference type="ARBA" id="ARBA00022692"/>
    </source>
</evidence>
<feature type="domain" description="TonB-dependent receptor plug" evidence="8">
    <location>
        <begin position="140"/>
        <end position="267"/>
    </location>
</feature>
<dbReference type="NCBIfam" id="TIGR04056">
    <property type="entry name" value="OMP_RagA_SusC"/>
    <property type="match status" value="1"/>
</dbReference>
<dbReference type="GO" id="GO:0009279">
    <property type="term" value="C:cell outer membrane"/>
    <property type="evidence" value="ECO:0007669"/>
    <property type="project" value="UniProtKB-SubCell"/>
</dbReference>
<keyword evidence="10" id="KW-1185">Reference proteome</keyword>
<dbReference type="Gene3D" id="2.40.170.20">
    <property type="entry name" value="TonB-dependent receptor, beta-barrel domain"/>
    <property type="match status" value="1"/>
</dbReference>
<evidence type="ECO:0000313" key="9">
    <source>
        <dbReference type="EMBL" id="SFZ93584.1"/>
    </source>
</evidence>
<evidence type="ECO:0000313" key="10">
    <source>
        <dbReference type="Proteomes" id="UP000182544"/>
    </source>
</evidence>
<organism evidence="9 10">
    <name type="scientific">Flaviramulus basaltis</name>
    <dbReference type="NCBI Taxonomy" id="369401"/>
    <lineage>
        <taxon>Bacteria</taxon>
        <taxon>Pseudomonadati</taxon>
        <taxon>Bacteroidota</taxon>
        <taxon>Flavobacteriia</taxon>
        <taxon>Flavobacteriales</taxon>
        <taxon>Flavobacteriaceae</taxon>
        <taxon>Flaviramulus</taxon>
    </lineage>
</organism>
<evidence type="ECO:0000256" key="6">
    <source>
        <dbReference type="ARBA" id="ARBA00023237"/>
    </source>
</evidence>
<evidence type="ECO:0000256" key="3">
    <source>
        <dbReference type="ARBA" id="ARBA00022452"/>
    </source>
</evidence>
<keyword evidence="6 7" id="KW-0998">Cell outer membrane</keyword>
<name>A0A1K2IN04_9FLAO</name>
<dbReference type="InterPro" id="IPR037066">
    <property type="entry name" value="Plug_dom_sf"/>
</dbReference>
<dbReference type="OrthoDB" id="9768177at2"/>
<keyword evidence="4 7" id="KW-0812">Transmembrane</keyword>
<comment type="subcellular location">
    <subcellularLocation>
        <location evidence="1 7">Cell outer membrane</location>
        <topology evidence="1 7">Multi-pass membrane protein</topology>
    </subcellularLocation>
</comment>
<dbReference type="InterPro" id="IPR023996">
    <property type="entry name" value="TonB-dep_OMP_SusC/RagA"/>
</dbReference>
<keyword evidence="2 7" id="KW-0813">Transport</keyword>
<proteinExistence type="inferred from homology"/>
<sequence>MNIMRLLKKDNLLFIKHLFFLFVVCSSLNMTASISFNDVFVSLQADQLMITGKVVDANGMPMPGVNILEKNVANGAVTNFDGNFEIKVNSEKAVLVFSFIGFVTKEISVSNQKTINVTLEEDVNKLDEIVLIGYGEVKRNDLTGSVSTLKPKEDAIAQAQNIESLLQGKISGVLVQSNGFEPSSPSSIKIRGINSLTSNTEPLYVVDGIIMDSATEDVANPLASGNNYLAPQSGGIAGINPRDIESLEVLKDASATAIYGSRGANGVILITTKKGKEGNATINYSVTTRMGSITNNIEMLSTPDYVDFQNEKNANIGFLPAFYQYGDGSYAYFVESEEFMEENSANFDRLTPINWSEDIYRSSLSTNHRLSASGGTKTTKYYFSTGFFKNEGLIPNAYAKKIDFNANLSFDLNDRLDLKTKFAVENTKNSASRGTENLGAVNASLVRLTVSGVPFLNAATNNLSGDPEETLDGPRAWLKDYDDLSTDTRFLGSSILSYKISNVFTYRLLFGFDYRVKERQIWYGTGIYRGEQANGEAGISRLSRFRNNIDNTLMFTKRFNENHRINGTVGVIIDNRSLQRTSSQAADFANKDLRADGISFGQVYQPLQLNKEEESIISFLGRVNYTFKNRYLFTGTFRSDGSSKFSEGNRFAYFPAFAFAWKLKEEPFINKLKSVSDLKLRMSWGLTGNQNIPNYRTLVPFGTTPGPYTNGNGDGVTAVIPTNLANDGLKWETTQQYDFGLDMGFFDDRLTATIDVYHKEISDLLLNVEIGPSTGFNSYYANQGNLENKGIEFSINADIIKTNNFKWNFYGNIASNKSKITKLGIEPSVFGTETYSAFLGNEVSGGTYFRVPANIFIEGQTPGLFYGYKTNGIISNDEDLANAPSLRGVASELGDVFLVDQDGDNDITDTDLTIIGDPNPDFNYGFGSSFTYKNISLSMFFNGIQGNDIANGNLILEAHPSSTALNIRQETFENAWSLDNPNGTYPKLGYNKAKDSGFTDRIVEDGSFLRLSYITLGYDMPLVKDSFFKSAYFSISGQNLLLFTKYSGFDPEVNSFSWDPARVGIDYNSFPNQKSFSMSLNVTF</sequence>
<dbReference type="InterPro" id="IPR012910">
    <property type="entry name" value="Plug_dom"/>
</dbReference>